<accession>A0ABQ5H8F3</accession>
<dbReference type="Gene3D" id="2.40.50.140">
    <property type="entry name" value="Nucleic acid-binding proteins"/>
    <property type="match status" value="1"/>
</dbReference>
<proteinExistence type="predicted"/>
<sequence>MEQPVIIAVSSCRVSKYQEYQVFASSATYYYLNPNIPEAAESRALRSTRENKKQISLKDDNGTESKQLQGYIIDTTTTAPITLFSLTADKVADHPCTELVEKYKPADPKKIPPEILVAQGKTGVFQFHLNTLGNLIDLTLDAVFDIKKQDQSIGSSAQEPGKGTPSSTSTTTTQSMEKQEETKKGKEKGTAEEEGTTPPSHSIITDATKKRRKKPREYKENQQKGPFLTNNLLNQRNRREIESSLTISTSTK</sequence>
<reference evidence="2" key="2">
    <citation type="submission" date="2022-01" db="EMBL/GenBank/DDBJ databases">
        <authorList>
            <person name="Yamashiro T."/>
            <person name="Shiraishi A."/>
            <person name="Satake H."/>
            <person name="Nakayama K."/>
        </authorList>
    </citation>
    <scope>NUCLEOTIDE SEQUENCE</scope>
</reference>
<evidence type="ECO:0008006" key="4">
    <source>
        <dbReference type="Google" id="ProtNLM"/>
    </source>
</evidence>
<evidence type="ECO:0000313" key="3">
    <source>
        <dbReference type="Proteomes" id="UP001151760"/>
    </source>
</evidence>
<protein>
    <recommendedName>
        <fullName evidence="4">Nucleoplasmin-like domain-containing protein</fullName>
    </recommendedName>
</protein>
<feature type="compositionally biased region" description="Low complexity" evidence="1">
    <location>
        <begin position="159"/>
        <end position="176"/>
    </location>
</feature>
<feature type="region of interest" description="Disordered" evidence="1">
    <location>
        <begin position="151"/>
        <end position="252"/>
    </location>
</feature>
<comment type="caution">
    <text evidence="2">The sequence shown here is derived from an EMBL/GenBank/DDBJ whole genome shotgun (WGS) entry which is preliminary data.</text>
</comment>
<feature type="non-terminal residue" evidence="2">
    <location>
        <position position="252"/>
    </location>
</feature>
<organism evidence="2 3">
    <name type="scientific">Tanacetum coccineum</name>
    <dbReference type="NCBI Taxonomy" id="301880"/>
    <lineage>
        <taxon>Eukaryota</taxon>
        <taxon>Viridiplantae</taxon>
        <taxon>Streptophyta</taxon>
        <taxon>Embryophyta</taxon>
        <taxon>Tracheophyta</taxon>
        <taxon>Spermatophyta</taxon>
        <taxon>Magnoliopsida</taxon>
        <taxon>eudicotyledons</taxon>
        <taxon>Gunneridae</taxon>
        <taxon>Pentapetalae</taxon>
        <taxon>asterids</taxon>
        <taxon>campanulids</taxon>
        <taxon>Asterales</taxon>
        <taxon>Asteraceae</taxon>
        <taxon>Asteroideae</taxon>
        <taxon>Anthemideae</taxon>
        <taxon>Anthemidinae</taxon>
        <taxon>Tanacetum</taxon>
    </lineage>
</organism>
<reference evidence="2" key="1">
    <citation type="journal article" date="2022" name="Int. J. Mol. Sci.">
        <title>Draft Genome of Tanacetum Coccineum: Genomic Comparison of Closely Related Tanacetum-Family Plants.</title>
        <authorList>
            <person name="Yamashiro T."/>
            <person name="Shiraishi A."/>
            <person name="Nakayama K."/>
            <person name="Satake H."/>
        </authorList>
    </citation>
    <scope>NUCLEOTIDE SEQUENCE</scope>
</reference>
<evidence type="ECO:0000313" key="2">
    <source>
        <dbReference type="EMBL" id="GJT84155.1"/>
    </source>
</evidence>
<dbReference type="EMBL" id="BQNB010019330">
    <property type="protein sequence ID" value="GJT84155.1"/>
    <property type="molecule type" value="Genomic_DNA"/>
</dbReference>
<dbReference type="InterPro" id="IPR012340">
    <property type="entry name" value="NA-bd_OB-fold"/>
</dbReference>
<feature type="compositionally biased region" description="Basic and acidic residues" evidence="1">
    <location>
        <begin position="177"/>
        <end position="191"/>
    </location>
</feature>
<feature type="compositionally biased region" description="Low complexity" evidence="1">
    <location>
        <begin position="243"/>
        <end position="252"/>
    </location>
</feature>
<dbReference type="Proteomes" id="UP001151760">
    <property type="component" value="Unassembled WGS sequence"/>
</dbReference>
<gene>
    <name evidence="2" type="ORF">Tco_1058497</name>
</gene>
<keyword evidence="3" id="KW-1185">Reference proteome</keyword>
<evidence type="ECO:0000256" key="1">
    <source>
        <dbReference type="SAM" id="MobiDB-lite"/>
    </source>
</evidence>
<name>A0ABQ5H8F3_9ASTR</name>